<dbReference type="eggNOG" id="ENOG5030T9X">
    <property type="taxonomic scope" value="Bacteria"/>
</dbReference>
<comment type="caution">
    <text evidence="1">The sequence shown here is derived from an EMBL/GenBank/DDBJ whole genome shotgun (WGS) entry which is preliminary data.</text>
</comment>
<dbReference type="OrthoDB" id="5654228at2"/>
<proteinExistence type="predicted"/>
<evidence type="ECO:0000313" key="1">
    <source>
        <dbReference type="EMBL" id="KTD57069.1"/>
    </source>
</evidence>
<dbReference type="RefSeq" id="WP_027270347.1">
    <property type="nucleotide sequence ID" value="NZ_CAAAJE010000007.1"/>
</dbReference>
<name>A0A0W0YJF5_9GAMM</name>
<protein>
    <submittedName>
        <fullName evidence="1">Coiled-coil protein</fullName>
    </submittedName>
</protein>
<organism evidence="1 2">
    <name type="scientific">Legionella sainthelensi</name>
    <dbReference type="NCBI Taxonomy" id="28087"/>
    <lineage>
        <taxon>Bacteria</taxon>
        <taxon>Pseudomonadati</taxon>
        <taxon>Pseudomonadota</taxon>
        <taxon>Gammaproteobacteria</taxon>
        <taxon>Legionellales</taxon>
        <taxon>Legionellaceae</taxon>
        <taxon>Legionella</taxon>
    </lineage>
</organism>
<dbReference type="AlphaFoldDB" id="A0A0W0YJF5"/>
<dbReference type="Proteomes" id="UP000054621">
    <property type="component" value="Unassembled WGS sequence"/>
</dbReference>
<dbReference type="PATRIC" id="fig|28087.4.peg.1795"/>
<gene>
    <name evidence="1" type="ORF">Lsai_1673</name>
</gene>
<evidence type="ECO:0000313" key="2">
    <source>
        <dbReference type="Proteomes" id="UP000054621"/>
    </source>
</evidence>
<dbReference type="EMBL" id="LNYV01000028">
    <property type="protein sequence ID" value="KTD57069.1"/>
    <property type="molecule type" value="Genomic_DNA"/>
</dbReference>
<sequence>MSLEVYTWKSGTKGWGFSKPVKSRLLGGNVGHAAVELSFPADEKGNELAQKYQDIPGLSIRKRTETIPEKQENGSYKPKDQVNYFVYFSWWPGSNNGHYINTRKEDLESEWDNEPAPILKREVHEHIFGENVPTKNKTHIMGTFVRQKEITKLKEFSHEQLKKSVDEDLAYQELKAEEASLQGEWDQLVLKEKMYLNEKKNAELEQREPNNELKLTSEESDRIGSITENLIKMKRQIELCKREIEERHISLGEPPSAIIRIPTTLDYNSLTFALDAEKVLDKMASLAQSKTDYSFFRFNCSTAATEIVKAGISDELKNSMKADGFNVVNASKATIATPTSFSNFCKQIQEELLHLNANQASIEQQKIETARSSQSPKESLNFKARYHEFLHNNAKAQESIDIEEVDLNMHFTG</sequence>
<accession>A0A0W0YJF5</accession>
<reference evidence="1 2" key="1">
    <citation type="submission" date="2015-11" db="EMBL/GenBank/DDBJ databases">
        <title>Genomic analysis of 38 Legionella species identifies large and diverse effector repertoires.</title>
        <authorList>
            <person name="Burstein D."/>
            <person name="Amaro F."/>
            <person name="Zusman T."/>
            <person name="Lifshitz Z."/>
            <person name="Cohen O."/>
            <person name="Gilbert J.A."/>
            <person name="Pupko T."/>
            <person name="Shuman H.A."/>
            <person name="Segal G."/>
        </authorList>
    </citation>
    <scope>NUCLEOTIDE SEQUENCE [LARGE SCALE GENOMIC DNA]</scope>
    <source>
        <strain evidence="1 2">Mt.St.Helens-4</strain>
    </source>
</reference>